<keyword evidence="4" id="KW-1185">Reference proteome</keyword>
<dbReference type="Gene3D" id="3.30.930.10">
    <property type="entry name" value="Bira Bifunctional Protein, Domain 2"/>
    <property type="match status" value="1"/>
</dbReference>
<protein>
    <submittedName>
        <fullName evidence="3">BirA family transcriptional regulator, biotin operon repressor / biotin-[acetyl-CoA-carboxylase] ligase</fullName>
    </submittedName>
</protein>
<reference evidence="4" key="1">
    <citation type="submission" date="2016-10" db="EMBL/GenBank/DDBJ databases">
        <authorList>
            <person name="Varghese N."/>
            <person name="Submissions S."/>
        </authorList>
    </citation>
    <scope>NUCLEOTIDE SEQUENCE [LARGE SCALE GENOMIC DNA]</scope>
    <source>
        <strain evidence="4">DSM 25329</strain>
    </source>
</reference>
<dbReference type="GO" id="GO:0004077">
    <property type="term" value="F:biotin--[biotin carboxyl-carrier protein] ligase activity"/>
    <property type="evidence" value="ECO:0007669"/>
    <property type="project" value="InterPro"/>
</dbReference>
<dbReference type="PROSITE" id="PS51733">
    <property type="entry name" value="BPL_LPL_CATALYTIC"/>
    <property type="match status" value="1"/>
</dbReference>
<dbReference type="SUPFAM" id="SSF55681">
    <property type="entry name" value="Class II aaRS and biotin synthetases"/>
    <property type="match status" value="1"/>
</dbReference>
<dbReference type="OrthoDB" id="9807064at2"/>
<evidence type="ECO:0000256" key="1">
    <source>
        <dbReference type="ARBA" id="ARBA00022598"/>
    </source>
</evidence>
<dbReference type="Proteomes" id="UP000198748">
    <property type="component" value="Unassembled WGS sequence"/>
</dbReference>
<gene>
    <name evidence="3" type="ORF">SAMN04487996_10814</name>
</gene>
<dbReference type="InterPro" id="IPR004408">
    <property type="entry name" value="Biotin_CoA_COase_ligase"/>
</dbReference>
<keyword evidence="1 3" id="KW-0436">Ligase</keyword>
<organism evidence="3 4">
    <name type="scientific">Dyadobacter soli</name>
    <dbReference type="NCBI Taxonomy" id="659014"/>
    <lineage>
        <taxon>Bacteria</taxon>
        <taxon>Pseudomonadati</taxon>
        <taxon>Bacteroidota</taxon>
        <taxon>Cytophagia</taxon>
        <taxon>Cytophagales</taxon>
        <taxon>Spirosomataceae</taxon>
        <taxon>Dyadobacter</taxon>
    </lineage>
</organism>
<dbReference type="InterPro" id="IPR045864">
    <property type="entry name" value="aa-tRNA-synth_II/BPL/LPL"/>
</dbReference>
<accession>A0A1G7H2J4</accession>
<dbReference type="CDD" id="cd16442">
    <property type="entry name" value="BPL"/>
    <property type="match status" value="1"/>
</dbReference>
<evidence type="ECO:0000313" key="3">
    <source>
        <dbReference type="EMBL" id="SDE94640.1"/>
    </source>
</evidence>
<dbReference type="InterPro" id="IPR004143">
    <property type="entry name" value="BPL_LPL_catalytic"/>
</dbReference>
<sequence>MYNSTQDTLIIGKKVIYLPTCHSTNDIAAEIVHAGLFEEGTVVITDNQVKGRGQRGTAWNANAGENLTFSVVLTPRFLPIQEQFLISQVTALAIRAYLGSYVPDTKVKWPNDIYMNNRKAVGVLIENSLQGTRYSTSIVGIGVNINQAVFENNHATSLARETGSAFSLAEEFHKLLKYLDAYYVRLRSGFQNDAIRNEYLSHLYGYQQDVKFIHKGNLTKGSVTDVTQLGKIRIKLATEPEELEFGLKEIEWVKE</sequence>
<feature type="domain" description="BPL/LPL catalytic" evidence="2">
    <location>
        <begin position="3"/>
        <end position="187"/>
    </location>
</feature>
<name>A0A1G7H2J4_9BACT</name>
<evidence type="ECO:0000259" key="2">
    <source>
        <dbReference type="PROSITE" id="PS51733"/>
    </source>
</evidence>
<dbReference type="PANTHER" id="PTHR12835">
    <property type="entry name" value="BIOTIN PROTEIN LIGASE"/>
    <property type="match status" value="1"/>
</dbReference>
<dbReference type="PANTHER" id="PTHR12835:SF5">
    <property type="entry name" value="BIOTIN--PROTEIN LIGASE"/>
    <property type="match status" value="1"/>
</dbReference>
<proteinExistence type="predicted"/>
<dbReference type="RefSeq" id="WP_090150754.1">
    <property type="nucleotide sequence ID" value="NZ_FNAN01000008.1"/>
</dbReference>
<dbReference type="STRING" id="659014.SAMN04487996_10814"/>
<dbReference type="GO" id="GO:0005737">
    <property type="term" value="C:cytoplasm"/>
    <property type="evidence" value="ECO:0007669"/>
    <property type="project" value="TreeGrafter"/>
</dbReference>
<dbReference type="AlphaFoldDB" id="A0A1G7H2J4"/>
<dbReference type="NCBIfam" id="TIGR00121">
    <property type="entry name" value="birA_ligase"/>
    <property type="match status" value="1"/>
</dbReference>
<dbReference type="Pfam" id="PF03099">
    <property type="entry name" value="BPL_LplA_LipB"/>
    <property type="match status" value="1"/>
</dbReference>
<dbReference type="EMBL" id="FNAN01000008">
    <property type="protein sequence ID" value="SDE94640.1"/>
    <property type="molecule type" value="Genomic_DNA"/>
</dbReference>
<evidence type="ECO:0000313" key="4">
    <source>
        <dbReference type="Proteomes" id="UP000198748"/>
    </source>
</evidence>